<accession>A0A177KZN0</accession>
<reference evidence="2 3" key="1">
    <citation type="submission" date="2016-01" db="EMBL/GenBank/DDBJ databases">
        <title>Investigation of taxonomic status of Bacillus aminovorans.</title>
        <authorList>
            <person name="Verma A."/>
            <person name="Pal Y."/>
            <person name="Krishnamurthi S."/>
        </authorList>
    </citation>
    <scope>NUCLEOTIDE SEQUENCE [LARGE SCALE GENOMIC DNA]</scope>
    <source>
        <strain evidence="2 3">DSM 4337</strain>
    </source>
</reference>
<feature type="domain" description="Transposase putative helix-turn-helix" evidence="1">
    <location>
        <begin position="4"/>
        <end position="48"/>
    </location>
</feature>
<evidence type="ECO:0000313" key="2">
    <source>
        <dbReference type="EMBL" id="OAH58642.1"/>
    </source>
</evidence>
<sequence>MTKHNKAFKFRLLTPKEQDILIRKTFGCVGFIYIKMFVERKETYEKFKEAKEVLVNGFLC</sequence>
<comment type="caution">
    <text evidence="2">The sequence shown here is derived from an EMBL/GenBank/DDBJ whole genome shotgun (WGS) entry which is preliminary data.</text>
</comment>
<organism evidence="2 3">
    <name type="scientific">Domibacillus aminovorans</name>
    <dbReference type="NCBI Taxonomy" id="29332"/>
    <lineage>
        <taxon>Bacteria</taxon>
        <taxon>Bacillati</taxon>
        <taxon>Bacillota</taxon>
        <taxon>Bacilli</taxon>
        <taxon>Bacillales</taxon>
        <taxon>Bacillaceae</taxon>
        <taxon>Domibacillus</taxon>
    </lineage>
</organism>
<gene>
    <name evidence="2" type="ORF">AWH48_16725</name>
</gene>
<dbReference type="Proteomes" id="UP000077271">
    <property type="component" value="Unassembled WGS sequence"/>
</dbReference>
<protein>
    <submittedName>
        <fullName evidence="2">Transposase</fullName>
    </submittedName>
</protein>
<name>A0A177KZN0_9BACI</name>
<dbReference type="Pfam" id="PF12323">
    <property type="entry name" value="HTH_OrfB_IS605"/>
    <property type="match status" value="1"/>
</dbReference>
<proteinExistence type="predicted"/>
<evidence type="ECO:0000259" key="1">
    <source>
        <dbReference type="Pfam" id="PF12323"/>
    </source>
</evidence>
<dbReference type="EMBL" id="LQWZ01000007">
    <property type="protein sequence ID" value="OAH58642.1"/>
    <property type="molecule type" value="Genomic_DNA"/>
</dbReference>
<dbReference type="InterPro" id="IPR021027">
    <property type="entry name" value="Transposase_put_HTH"/>
</dbReference>
<dbReference type="AlphaFoldDB" id="A0A177KZN0"/>
<evidence type="ECO:0000313" key="3">
    <source>
        <dbReference type="Proteomes" id="UP000077271"/>
    </source>
</evidence>